<keyword evidence="3" id="KW-1185">Reference proteome</keyword>
<feature type="domain" description="PilZ" evidence="1">
    <location>
        <begin position="99"/>
        <end position="212"/>
    </location>
</feature>
<accession>A0A9X1VBP2</accession>
<evidence type="ECO:0000259" key="1">
    <source>
        <dbReference type="Pfam" id="PF07238"/>
    </source>
</evidence>
<dbReference type="EMBL" id="JALBUF010000012">
    <property type="protein sequence ID" value="MCI0184340.1"/>
    <property type="molecule type" value="Genomic_DNA"/>
</dbReference>
<dbReference type="Proteomes" id="UP001139263">
    <property type="component" value="Unassembled WGS sequence"/>
</dbReference>
<sequence length="224" mass="24858">MALPKLGQQLFIMRMRDRERGDAHVLDISQTAIVFELPLSTNSNTLLALDAKDPVLISYFAVDGSLQQFETTIHQKIAQNELQTLQILTPKAEEIRHIQRRSFVRVPANFAVAFLVPKREGGIPLVRGKGLTHDISGGGIRFHPESDVPVVAGDTITVQFSLPKDAPTTPAVSAKGIVLRLKPHELLSIPILSIRFTEISNAAQQRIVQYAFKRQLELRAKGLE</sequence>
<proteinExistence type="predicted"/>
<dbReference type="InterPro" id="IPR009875">
    <property type="entry name" value="PilZ_domain"/>
</dbReference>
<evidence type="ECO:0000313" key="2">
    <source>
        <dbReference type="EMBL" id="MCI0184340.1"/>
    </source>
</evidence>
<organism evidence="2 3">
    <name type="scientific">Sulfoacidibacillus ferrooxidans</name>
    <dbReference type="NCBI Taxonomy" id="2005001"/>
    <lineage>
        <taxon>Bacteria</taxon>
        <taxon>Bacillati</taxon>
        <taxon>Bacillota</taxon>
        <taxon>Bacilli</taxon>
        <taxon>Bacillales</taxon>
        <taxon>Alicyclobacillaceae</taxon>
        <taxon>Sulfoacidibacillus</taxon>
    </lineage>
</organism>
<dbReference type="RefSeq" id="WP_241715930.1">
    <property type="nucleotide sequence ID" value="NZ_JALBUF010000012.1"/>
</dbReference>
<dbReference type="Gene3D" id="2.40.10.220">
    <property type="entry name" value="predicted glycosyltransferase like domains"/>
    <property type="match status" value="1"/>
</dbReference>
<comment type="caution">
    <text evidence="2">The sequence shown here is derived from an EMBL/GenBank/DDBJ whole genome shotgun (WGS) entry which is preliminary data.</text>
</comment>
<name>A0A9X1VBP2_9BACL</name>
<reference evidence="2" key="1">
    <citation type="submission" date="2022-03" db="EMBL/GenBank/DDBJ databases">
        <title>Draft Genome Sequence of Firmicute Strain S0AB, a Heterotrophic Iron/Sulfur-Oxidizing Extreme Acidophile.</title>
        <authorList>
            <person name="Vergara E."/>
            <person name="Pakostova E."/>
            <person name="Johnson D.B."/>
            <person name="Holmes D.S."/>
        </authorList>
    </citation>
    <scope>NUCLEOTIDE SEQUENCE</scope>
    <source>
        <strain evidence="2">S0AB</strain>
    </source>
</reference>
<dbReference type="Pfam" id="PF07238">
    <property type="entry name" value="PilZ"/>
    <property type="match status" value="1"/>
</dbReference>
<evidence type="ECO:0000313" key="3">
    <source>
        <dbReference type="Proteomes" id="UP001139263"/>
    </source>
</evidence>
<protein>
    <recommendedName>
        <fullName evidence="1">PilZ domain-containing protein</fullName>
    </recommendedName>
</protein>
<dbReference type="GO" id="GO:0035438">
    <property type="term" value="F:cyclic-di-GMP binding"/>
    <property type="evidence" value="ECO:0007669"/>
    <property type="project" value="InterPro"/>
</dbReference>
<dbReference type="AlphaFoldDB" id="A0A9X1VBP2"/>
<gene>
    <name evidence="2" type="ORF">MM817_02635</name>
</gene>